<evidence type="ECO:0000256" key="1">
    <source>
        <dbReference type="SAM" id="MobiDB-lite"/>
    </source>
</evidence>
<reference evidence="3" key="2">
    <citation type="journal article" date="2015" name="J. Proteomics">
        <title>Sexual differences in the sialomes of the zebra tick, Rhipicephalus pulchellus.</title>
        <authorList>
            <person name="Tan A.W."/>
            <person name="Francischetti I.M."/>
            <person name="Slovak M."/>
            <person name="Kini R.M."/>
            <person name="Ribeiro J.M."/>
        </authorList>
    </citation>
    <scope>NUCLEOTIDE SEQUENCE</scope>
    <source>
        <tissue evidence="3">Salivary gland</tissue>
    </source>
</reference>
<name>L7M8H1_RHIPC</name>
<feature type="signal peptide" evidence="2">
    <location>
        <begin position="1"/>
        <end position="23"/>
    </location>
</feature>
<accession>L7M8H1</accession>
<dbReference type="EMBL" id="GACK01004468">
    <property type="protein sequence ID" value="JAA60566.1"/>
    <property type="molecule type" value="mRNA"/>
</dbReference>
<evidence type="ECO:0000313" key="3">
    <source>
        <dbReference type="EMBL" id="JAA60566.1"/>
    </source>
</evidence>
<proteinExistence type="evidence at transcript level"/>
<keyword evidence="2" id="KW-0732">Signal</keyword>
<feature type="region of interest" description="Disordered" evidence="1">
    <location>
        <begin position="25"/>
        <end position="47"/>
    </location>
</feature>
<evidence type="ECO:0000256" key="2">
    <source>
        <dbReference type="SAM" id="SignalP"/>
    </source>
</evidence>
<dbReference type="AlphaFoldDB" id="L7M8H1"/>
<organism evidence="3">
    <name type="scientific">Rhipicephalus pulchellus</name>
    <name type="common">Yellow backed tick</name>
    <name type="synonym">Dermacentor pulchellus</name>
    <dbReference type="NCBI Taxonomy" id="72859"/>
    <lineage>
        <taxon>Eukaryota</taxon>
        <taxon>Metazoa</taxon>
        <taxon>Ecdysozoa</taxon>
        <taxon>Arthropoda</taxon>
        <taxon>Chelicerata</taxon>
        <taxon>Arachnida</taxon>
        <taxon>Acari</taxon>
        <taxon>Parasitiformes</taxon>
        <taxon>Ixodida</taxon>
        <taxon>Ixodoidea</taxon>
        <taxon>Ixodidae</taxon>
        <taxon>Rhipicephalinae</taxon>
        <taxon>Rhipicephalus</taxon>
        <taxon>Rhipicephalus</taxon>
    </lineage>
</organism>
<feature type="chain" id="PRO_5003981401" evidence="2">
    <location>
        <begin position="24"/>
        <end position="248"/>
    </location>
</feature>
<protein>
    <submittedName>
        <fullName evidence="3">Putative group i salivary lipocalin</fullName>
    </submittedName>
</protein>
<reference evidence="3" key="1">
    <citation type="submission" date="2012-11" db="EMBL/GenBank/DDBJ databases">
        <authorList>
            <person name="Lucero-Rivera Y.E."/>
            <person name="Tovar-Ramirez D."/>
        </authorList>
    </citation>
    <scope>NUCLEOTIDE SEQUENCE</scope>
    <source>
        <tissue evidence="3">Salivary gland</tissue>
    </source>
</reference>
<sequence length="248" mass="28542">MAILLKVVVIVLGISAPATRSLANEVQEPASNEGQESASNEGQESASNEVNNFYELWTPNSAMWKYKSTDMYGSICEGYHRGDINRTGVYLRSSAWRDTHMSYGNSNFWRFGPKNSMSFEDEHHKAIEAVKAMNPAKTCAVVVSVPWWVHREKQKQSYEAEQRTKNVNCTVLEQGEDLHTQQEEDCLYIKYGKNKYLFQGEFFYYVLLREGIRDVPHDCDNEYKKIKGEKTDRKLYDPNKCKPYTSSG</sequence>